<dbReference type="AlphaFoldDB" id="A0AAJ1D2U2"/>
<dbReference type="RefSeq" id="WP_028722248.1">
    <property type="nucleotide sequence ID" value="NZ_JANFVX010000025.1"/>
</dbReference>
<protein>
    <submittedName>
        <fullName evidence="1">Transcriptional repressor PifC</fullName>
    </submittedName>
</protein>
<name>A0AAJ1D2U2_PANAN</name>
<accession>A0AAJ1D2U2</accession>
<sequence length="361" mass="40667">MLSQLNLRFPKKLIDSLKSRASAEDTSVNALAGRFIEEKLMASAPDDEWLNLNTDPDATNLSLYRKIVRGETFGRQALKPAELRWIFTRAHHACQTGSTFMSWPVMEALLGITFDALVYAVENGIPVDTYYINRAFDLSDGNYREEADRFMAGMRRNVDATWAEFLLRPLSSGALNLEAFPDEAIARICTTGRLKVIFPLLVRAQQYEPAALRSWAAATGLVTEDLTRSIKVNDICLQMWIRGNRMPQAHGLSHEAPQLRLTLTADRVALAYGWEMFSELNRLFQARAWLKVTKAWSDRGSMVGLYFPHNESEDVIISLDGVHFFVKPEEYLQLEAGFLATVAAPDVASVLDELRPLYGDL</sequence>
<comment type="caution">
    <text evidence="1">The sequence shown here is derived from an EMBL/GenBank/DDBJ whole genome shotgun (WGS) entry which is preliminary data.</text>
</comment>
<organism evidence="1 2">
    <name type="scientific">Pantoea ananas</name>
    <name type="common">Erwinia uredovora</name>
    <dbReference type="NCBI Taxonomy" id="553"/>
    <lineage>
        <taxon>Bacteria</taxon>
        <taxon>Pseudomonadati</taxon>
        <taxon>Pseudomonadota</taxon>
        <taxon>Gammaproteobacteria</taxon>
        <taxon>Enterobacterales</taxon>
        <taxon>Erwiniaceae</taxon>
        <taxon>Pantoea</taxon>
    </lineage>
</organism>
<evidence type="ECO:0000313" key="1">
    <source>
        <dbReference type="EMBL" id="MCW0346224.1"/>
    </source>
</evidence>
<dbReference type="Proteomes" id="UP001208888">
    <property type="component" value="Unassembled WGS sequence"/>
</dbReference>
<reference evidence="1" key="1">
    <citation type="submission" date="2022-06" db="EMBL/GenBank/DDBJ databases">
        <title>Dynamics of rice microbiomes reveals core vertical transmitted seed endophytes.</title>
        <authorList>
            <person name="Liao K."/>
            <person name="Zhang X."/>
        </authorList>
    </citation>
    <scope>NUCLEOTIDE SEQUENCE</scope>
    <source>
        <strain evidence="1">JT1-17</strain>
    </source>
</reference>
<proteinExistence type="predicted"/>
<dbReference type="EMBL" id="JANFVX010000025">
    <property type="protein sequence ID" value="MCW0346224.1"/>
    <property type="molecule type" value="Genomic_DNA"/>
</dbReference>
<gene>
    <name evidence="1" type="ORF">NB703_004317</name>
</gene>
<evidence type="ECO:0000313" key="2">
    <source>
        <dbReference type="Proteomes" id="UP001208888"/>
    </source>
</evidence>